<dbReference type="FunCoup" id="A0A2K1R228">
    <property type="interactions" value="631"/>
</dbReference>
<dbReference type="InParanoid" id="A0A2K1R228"/>
<feature type="region of interest" description="Disordered" evidence="1">
    <location>
        <begin position="1"/>
        <end position="45"/>
    </location>
</feature>
<dbReference type="PANTHER" id="PTHR46063">
    <property type="entry name" value="KELCH DOMAIN-CONTAINING PROTEIN"/>
    <property type="match status" value="1"/>
</dbReference>
<dbReference type="PANTHER" id="PTHR46063:SF1">
    <property type="entry name" value="KELCH DOMAIN-CONTAINING PROTEIN 4"/>
    <property type="match status" value="1"/>
</dbReference>
<organism evidence="3 4">
    <name type="scientific">Sphaceloma murrayae</name>
    <dbReference type="NCBI Taxonomy" id="2082308"/>
    <lineage>
        <taxon>Eukaryota</taxon>
        <taxon>Fungi</taxon>
        <taxon>Dikarya</taxon>
        <taxon>Ascomycota</taxon>
        <taxon>Pezizomycotina</taxon>
        <taxon>Dothideomycetes</taxon>
        <taxon>Dothideomycetidae</taxon>
        <taxon>Myriangiales</taxon>
        <taxon>Elsinoaceae</taxon>
        <taxon>Sphaceloma</taxon>
    </lineage>
</organism>
<comment type="caution">
    <text evidence="3">The sequence shown here is derived from an EMBL/GenBank/DDBJ whole genome shotgun (WGS) entry which is preliminary data.</text>
</comment>
<evidence type="ECO:0000259" key="2">
    <source>
        <dbReference type="Pfam" id="PF13422"/>
    </source>
</evidence>
<dbReference type="InterPro" id="IPR015915">
    <property type="entry name" value="Kelch-typ_b-propeller"/>
</dbReference>
<dbReference type="InterPro" id="IPR052588">
    <property type="entry name" value="Kelch_domain_protein"/>
</dbReference>
<evidence type="ECO:0000313" key="4">
    <source>
        <dbReference type="Proteomes" id="UP000243797"/>
    </source>
</evidence>
<dbReference type="Proteomes" id="UP000243797">
    <property type="component" value="Unassembled WGS sequence"/>
</dbReference>
<dbReference type="Pfam" id="PF24681">
    <property type="entry name" value="Kelch_KLHDC2_KLHL20_DRC7"/>
    <property type="match status" value="1"/>
</dbReference>
<reference evidence="3 4" key="1">
    <citation type="submission" date="2017-06" db="EMBL/GenBank/DDBJ databases">
        <title>Draft genome sequence of a variant of Elsinoe murrayae.</title>
        <authorList>
            <person name="Cheng Q."/>
        </authorList>
    </citation>
    <scope>NUCLEOTIDE SEQUENCE [LARGE SCALE GENOMIC DNA]</scope>
    <source>
        <strain evidence="3 4">CQ-2017a</strain>
    </source>
</reference>
<dbReference type="STRING" id="2082308.A0A2K1R228"/>
<protein>
    <submittedName>
        <fullName evidence="3">Kelch repeat-containing protein 3</fullName>
    </submittedName>
</protein>
<evidence type="ECO:0000256" key="1">
    <source>
        <dbReference type="SAM" id="MobiDB-lite"/>
    </source>
</evidence>
<feature type="domain" description="DUF4110" evidence="2">
    <location>
        <begin position="580"/>
        <end position="670"/>
    </location>
</feature>
<keyword evidence="4" id="KW-1185">Reference proteome</keyword>
<feature type="compositionally biased region" description="Low complexity" evidence="1">
    <location>
        <begin position="553"/>
        <end position="563"/>
    </location>
</feature>
<feature type="region of interest" description="Disordered" evidence="1">
    <location>
        <begin position="512"/>
        <end position="589"/>
    </location>
</feature>
<feature type="compositionally biased region" description="Basic residues" evidence="1">
    <location>
        <begin position="1"/>
        <end position="16"/>
    </location>
</feature>
<dbReference type="EMBL" id="NKHZ01000011">
    <property type="protein sequence ID" value="PNS21337.1"/>
    <property type="molecule type" value="Genomic_DNA"/>
</dbReference>
<name>A0A2K1R228_9PEZI</name>
<feature type="compositionally biased region" description="Basic and acidic residues" evidence="1">
    <location>
        <begin position="18"/>
        <end position="28"/>
    </location>
</feature>
<feature type="compositionally biased region" description="Acidic residues" evidence="1">
    <location>
        <begin position="519"/>
        <end position="540"/>
    </location>
</feature>
<sequence length="678" mass="75934">MAKDKKAKAAQKKARVAAKVEKKAVQKDKKTKAKPSATQDSSDDETDLDAILATFAAQQALHLKVTETVLASPPPPRSSATLLSNPSDARELLLFGGEALRNGLASFSNELIIYRPATDQWRQVTSPNSPLPRSGHAWCRGANNHLVYLFGGEFSSPKQGTFHHYNDFWALDAGSREWTRLEGKTGPSARSGHRMVGFKRYVLLFGGFQDTSASTRYLNDLWVYDTQTYTWFEPKVSQVAQRPDARSSFSFLPCEAGAVIVGGYSRVKATTQVGGRKKGGGGGSKVTMRPMVHTDCWLLRITEPAKEEGERALPTIRWERRKKPVNYPNPPRAGATMAHHKGRGILFGGVHDVEESEEGIESEFFNQLWALNIDRNRFFPLSLRKPRQGQKKTVTQDRSRRGRGKADEEELLKNLKLIENKGSLDDDDQDMVDSVQDGSARVDEEEATAIEKPVVYEMPHPRFNAQLAVQDDTLFIYGGTFEKGDLEFQMDELWAIDLGKMDGAKEIFRRELEGWGADESSEDEDDEEEDEEDSEDEAGDAEGSVKAEESSTAEKQAAETAAADIQEPEEEQEREIKTSKDDGLPYPRPFESLREFYARTTNDWQNITITQSQIGASAFAEQKSAKEIKKEAFERSEQRWWDVREEIQALEDEREEGGIGEVVQLGDRAAEGGGPRRR</sequence>
<dbReference type="InterPro" id="IPR025183">
    <property type="entry name" value="DUF4110"/>
</dbReference>
<dbReference type="Gene3D" id="2.120.10.80">
    <property type="entry name" value="Kelch-type beta propeller"/>
    <property type="match status" value="2"/>
</dbReference>
<accession>A0A2K1R228</accession>
<gene>
    <name evidence="3" type="ORF">CAC42_1116</name>
</gene>
<feature type="region of interest" description="Disordered" evidence="1">
    <location>
        <begin position="385"/>
        <end position="406"/>
    </location>
</feature>
<dbReference type="OrthoDB" id="4447at2759"/>
<dbReference type="AlphaFoldDB" id="A0A2K1R228"/>
<dbReference type="SUPFAM" id="SSF117281">
    <property type="entry name" value="Kelch motif"/>
    <property type="match status" value="1"/>
</dbReference>
<feature type="compositionally biased region" description="Basic and acidic residues" evidence="1">
    <location>
        <begin position="574"/>
        <end position="583"/>
    </location>
</feature>
<proteinExistence type="predicted"/>
<feature type="region of interest" description="Disordered" evidence="1">
    <location>
        <begin position="652"/>
        <end position="678"/>
    </location>
</feature>
<dbReference type="Pfam" id="PF13422">
    <property type="entry name" value="DUF4110"/>
    <property type="match status" value="1"/>
</dbReference>
<evidence type="ECO:0000313" key="3">
    <source>
        <dbReference type="EMBL" id="PNS21337.1"/>
    </source>
</evidence>